<sequence length="234" mass="25861">MKKRISDLVDCIAASSSRGAVEFAFRQFCNSVDTDLFAYVIIGPTNADVVSTYPAAWRHEYAERRLSRIDPVMAQAKRYRNPFNWSAETFRFPSKDESMIIQQASEFGIRAGISIPVDLPFGTFAMFTLATDKAPSGIDFTRHISSMAIALCLAGEVLSKERQSHKSALPVALTVRQVQCLRWASLGRSAKETAHILGISEEAVSFHRKNARQRLNAKSTSEAVRLACDAGILA</sequence>
<evidence type="ECO:0000313" key="6">
    <source>
        <dbReference type="Proteomes" id="UP000477951"/>
    </source>
</evidence>
<comment type="caution">
    <text evidence="5">The sequence shown here is derived from an EMBL/GenBank/DDBJ whole genome shotgun (WGS) entry which is preliminary data.</text>
</comment>
<protein>
    <recommendedName>
        <fullName evidence="4">HTH luxR-type domain-containing protein</fullName>
    </recommendedName>
</protein>
<gene>
    <name evidence="5" type="ORF">GOZ90_23015</name>
</gene>
<organism evidence="5 6">
    <name type="scientific">Agrobacterium vitis</name>
    <name type="common">Rhizobium vitis</name>
    <dbReference type="NCBI Taxonomy" id="373"/>
    <lineage>
        <taxon>Bacteria</taxon>
        <taxon>Pseudomonadati</taxon>
        <taxon>Pseudomonadota</taxon>
        <taxon>Alphaproteobacteria</taxon>
        <taxon>Hyphomicrobiales</taxon>
        <taxon>Rhizobiaceae</taxon>
        <taxon>Rhizobium/Agrobacterium group</taxon>
        <taxon>Agrobacterium</taxon>
    </lineage>
</organism>
<evidence type="ECO:0000256" key="2">
    <source>
        <dbReference type="ARBA" id="ARBA00023125"/>
    </source>
</evidence>
<dbReference type="GO" id="GO:0006355">
    <property type="term" value="P:regulation of DNA-templated transcription"/>
    <property type="evidence" value="ECO:0007669"/>
    <property type="project" value="InterPro"/>
</dbReference>
<dbReference type="Gene3D" id="3.30.450.80">
    <property type="entry name" value="Transcription factor LuxR-like, autoinducer-binding domain"/>
    <property type="match status" value="1"/>
</dbReference>
<dbReference type="PANTHER" id="PTHR44688">
    <property type="entry name" value="DNA-BINDING TRANSCRIPTIONAL ACTIVATOR DEVR_DOSR"/>
    <property type="match status" value="1"/>
</dbReference>
<dbReference type="SUPFAM" id="SSF75516">
    <property type="entry name" value="Pheromone-binding domain of LuxR-like quorum-sensing transcription factors"/>
    <property type="match status" value="1"/>
</dbReference>
<keyword evidence="2" id="KW-0238">DNA-binding</keyword>
<dbReference type="PROSITE" id="PS50043">
    <property type="entry name" value="HTH_LUXR_2"/>
    <property type="match status" value="1"/>
</dbReference>
<dbReference type="AlphaFoldDB" id="A0A6L6VIU7"/>
<proteinExistence type="predicted"/>
<keyword evidence="3" id="KW-0804">Transcription</keyword>
<name>A0A6L6VIU7_AGRVI</name>
<dbReference type="PANTHER" id="PTHR44688:SF16">
    <property type="entry name" value="DNA-BINDING TRANSCRIPTIONAL ACTIVATOR DEVR_DOSR"/>
    <property type="match status" value="1"/>
</dbReference>
<evidence type="ECO:0000256" key="3">
    <source>
        <dbReference type="ARBA" id="ARBA00023163"/>
    </source>
</evidence>
<dbReference type="CDD" id="cd06170">
    <property type="entry name" value="LuxR_C_like"/>
    <property type="match status" value="1"/>
</dbReference>
<dbReference type="EMBL" id="WPHR01000031">
    <property type="protein sequence ID" value="MUZ75546.1"/>
    <property type="molecule type" value="Genomic_DNA"/>
</dbReference>
<dbReference type="RefSeq" id="WP_156616243.1">
    <property type="nucleotide sequence ID" value="NZ_WPHR01000031.1"/>
</dbReference>
<evidence type="ECO:0000313" key="5">
    <source>
        <dbReference type="EMBL" id="MUZ75546.1"/>
    </source>
</evidence>
<dbReference type="SMART" id="SM00421">
    <property type="entry name" value="HTH_LUXR"/>
    <property type="match status" value="1"/>
</dbReference>
<feature type="domain" description="HTH luxR-type" evidence="4">
    <location>
        <begin position="166"/>
        <end position="231"/>
    </location>
</feature>
<dbReference type="InterPro" id="IPR036388">
    <property type="entry name" value="WH-like_DNA-bd_sf"/>
</dbReference>
<dbReference type="GO" id="GO:0003677">
    <property type="term" value="F:DNA binding"/>
    <property type="evidence" value="ECO:0007669"/>
    <property type="project" value="UniProtKB-KW"/>
</dbReference>
<accession>A0A6L6VIU7</accession>
<dbReference type="InterPro" id="IPR036693">
    <property type="entry name" value="TF_LuxR_autoind-bd_dom_sf"/>
</dbReference>
<evidence type="ECO:0000259" key="4">
    <source>
        <dbReference type="PROSITE" id="PS50043"/>
    </source>
</evidence>
<dbReference type="Proteomes" id="UP000477951">
    <property type="component" value="Unassembled WGS sequence"/>
</dbReference>
<dbReference type="SUPFAM" id="SSF46894">
    <property type="entry name" value="C-terminal effector domain of the bipartite response regulators"/>
    <property type="match status" value="1"/>
</dbReference>
<dbReference type="Pfam" id="PF03472">
    <property type="entry name" value="Autoind_bind"/>
    <property type="match status" value="1"/>
</dbReference>
<dbReference type="Pfam" id="PF00196">
    <property type="entry name" value="GerE"/>
    <property type="match status" value="1"/>
</dbReference>
<dbReference type="InterPro" id="IPR005143">
    <property type="entry name" value="TF_LuxR_autoind-bd_dom"/>
</dbReference>
<dbReference type="InterPro" id="IPR016032">
    <property type="entry name" value="Sig_transdc_resp-reg_C-effctor"/>
</dbReference>
<keyword evidence="1" id="KW-0805">Transcription regulation</keyword>
<reference evidence="5 6" key="1">
    <citation type="submission" date="2019-12" db="EMBL/GenBank/DDBJ databases">
        <title>Whole-genome sequencing of Allorhizobium vitis.</title>
        <authorList>
            <person name="Gan H.M."/>
            <person name="Szegedi E."/>
            <person name="Burr T."/>
            <person name="Savka M.A."/>
        </authorList>
    </citation>
    <scope>NUCLEOTIDE SEQUENCE [LARGE SCALE GENOMIC DNA]</scope>
    <source>
        <strain evidence="5 6">CG516</strain>
    </source>
</reference>
<evidence type="ECO:0000256" key="1">
    <source>
        <dbReference type="ARBA" id="ARBA00023015"/>
    </source>
</evidence>
<dbReference type="Gene3D" id="1.10.10.10">
    <property type="entry name" value="Winged helix-like DNA-binding domain superfamily/Winged helix DNA-binding domain"/>
    <property type="match status" value="1"/>
</dbReference>
<dbReference type="InterPro" id="IPR000792">
    <property type="entry name" value="Tscrpt_reg_LuxR_C"/>
</dbReference>